<evidence type="ECO:0000256" key="4">
    <source>
        <dbReference type="ARBA" id="ARBA00023204"/>
    </source>
</evidence>
<evidence type="ECO:0000256" key="2">
    <source>
        <dbReference type="ARBA" id="ARBA00022705"/>
    </source>
</evidence>
<keyword evidence="8" id="KW-1185">Reference proteome</keyword>
<dbReference type="Gene3D" id="3.30.1490.70">
    <property type="match status" value="1"/>
</dbReference>
<dbReference type="AlphaFoldDB" id="A0A4Q7VWE6"/>
<reference evidence="7 8" key="1">
    <citation type="submission" date="2019-02" db="EMBL/GenBank/DDBJ databases">
        <title>Genomic Encyclopedia of Type Strains, Phase IV (KMG-IV): sequencing the most valuable type-strain genomes for metagenomic binning, comparative biology and taxonomic classification.</title>
        <authorList>
            <person name="Goeker M."/>
        </authorList>
    </citation>
    <scope>NUCLEOTIDE SEQUENCE [LARGE SCALE GENOMIC DNA]</scope>
    <source>
        <strain evidence="7 8">DSM 19570</strain>
    </source>
</reference>
<dbReference type="PANTHER" id="PTHR47810:SF1">
    <property type="entry name" value="DNA LIGASE B"/>
    <property type="match status" value="1"/>
</dbReference>
<dbReference type="OrthoDB" id="9782700at2"/>
<feature type="chain" id="PRO_5020784737" evidence="5">
    <location>
        <begin position="25"/>
        <end position="281"/>
    </location>
</feature>
<evidence type="ECO:0000313" key="7">
    <source>
        <dbReference type="EMBL" id="RZU00768.1"/>
    </source>
</evidence>
<accession>A0A4Q7VWE6</accession>
<dbReference type="Pfam" id="PF14743">
    <property type="entry name" value="DNA_ligase_OB_2"/>
    <property type="match status" value="1"/>
</dbReference>
<name>A0A4Q7VWE6_9BURK</name>
<dbReference type="InterPro" id="IPR012340">
    <property type="entry name" value="NA-bd_OB-fold"/>
</dbReference>
<dbReference type="NCBIfam" id="NF006592">
    <property type="entry name" value="PRK09125.1"/>
    <property type="match status" value="1"/>
</dbReference>
<gene>
    <name evidence="7" type="ORF">EV670_1480</name>
</gene>
<feature type="domain" description="DNA ligase OB-like" evidence="6">
    <location>
        <begin position="214"/>
        <end position="278"/>
    </location>
</feature>
<protein>
    <submittedName>
        <fullName evidence="7">DNA ligase-1</fullName>
    </submittedName>
</protein>
<dbReference type="PANTHER" id="PTHR47810">
    <property type="entry name" value="DNA LIGASE"/>
    <property type="match status" value="1"/>
</dbReference>
<organism evidence="7 8">
    <name type="scientific">Rivibacter subsaxonicus</name>
    <dbReference type="NCBI Taxonomy" id="457575"/>
    <lineage>
        <taxon>Bacteria</taxon>
        <taxon>Pseudomonadati</taxon>
        <taxon>Pseudomonadota</taxon>
        <taxon>Betaproteobacteria</taxon>
        <taxon>Burkholderiales</taxon>
        <taxon>Rivibacter</taxon>
    </lineage>
</organism>
<dbReference type="SUPFAM" id="SSF50249">
    <property type="entry name" value="Nucleic acid-binding proteins"/>
    <property type="match status" value="1"/>
</dbReference>
<sequence>MPLHRRQLLVAAAGLGLPPSSLRAAPPAILLARVAAPDIDPAPYLVSEKLDGVRALWDGRELRFRSGRTIPAPEALVARLPPQPLDGELWLGRGRFDALAAIVRKAVPVAAEWQALRYMVFEAPAAAGDFAQRHAQLQQWVGAARHPQLYAVEQTRVADRAALQRELRRVLAAGGEGLMLHRNDAPLLHGRSDALLKLKPVLDAEAQIVAHVGGRGRLAGQLGALELQTPQGLRFRLGSGLPDALRREPPPLGATVTYAYRALTPAGLPRFASFVAVREDL</sequence>
<evidence type="ECO:0000256" key="1">
    <source>
        <dbReference type="ARBA" id="ARBA00022598"/>
    </source>
</evidence>
<dbReference type="EMBL" id="SHKP01000005">
    <property type="protein sequence ID" value="RZU00768.1"/>
    <property type="molecule type" value="Genomic_DNA"/>
</dbReference>
<keyword evidence="2" id="KW-0235">DNA replication</keyword>
<evidence type="ECO:0000256" key="5">
    <source>
        <dbReference type="SAM" id="SignalP"/>
    </source>
</evidence>
<proteinExistence type="predicted"/>
<dbReference type="SUPFAM" id="SSF56091">
    <property type="entry name" value="DNA ligase/mRNA capping enzyme, catalytic domain"/>
    <property type="match status" value="1"/>
</dbReference>
<comment type="caution">
    <text evidence="7">The sequence shown here is derived from an EMBL/GenBank/DDBJ whole genome shotgun (WGS) entry which is preliminary data.</text>
</comment>
<dbReference type="GO" id="GO:0006281">
    <property type="term" value="P:DNA repair"/>
    <property type="evidence" value="ECO:0007669"/>
    <property type="project" value="UniProtKB-KW"/>
</dbReference>
<dbReference type="InterPro" id="IPR050326">
    <property type="entry name" value="NAD_dep_DNA_ligaseB"/>
</dbReference>
<keyword evidence="5" id="KW-0732">Signal</keyword>
<dbReference type="CDD" id="cd07896">
    <property type="entry name" value="Adenylation_kDNA_ligase_like"/>
    <property type="match status" value="1"/>
</dbReference>
<dbReference type="CDD" id="cd08041">
    <property type="entry name" value="OBF_kDNA_ligase_like"/>
    <property type="match status" value="1"/>
</dbReference>
<dbReference type="Gene3D" id="2.40.50.140">
    <property type="entry name" value="Nucleic acid-binding proteins"/>
    <property type="match status" value="1"/>
</dbReference>
<keyword evidence="3" id="KW-0227">DNA damage</keyword>
<evidence type="ECO:0000259" key="6">
    <source>
        <dbReference type="Pfam" id="PF14743"/>
    </source>
</evidence>
<evidence type="ECO:0000256" key="3">
    <source>
        <dbReference type="ARBA" id="ARBA00022763"/>
    </source>
</evidence>
<dbReference type="Proteomes" id="UP000293671">
    <property type="component" value="Unassembled WGS sequence"/>
</dbReference>
<dbReference type="GO" id="GO:0006260">
    <property type="term" value="P:DNA replication"/>
    <property type="evidence" value="ECO:0007669"/>
    <property type="project" value="UniProtKB-KW"/>
</dbReference>
<keyword evidence="4" id="KW-0234">DNA repair</keyword>
<dbReference type="RefSeq" id="WP_130431205.1">
    <property type="nucleotide sequence ID" value="NZ_SHKP01000005.1"/>
</dbReference>
<dbReference type="InterPro" id="IPR029319">
    <property type="entry name" value="DNA_ligase_OB"/>
</dbReference>
<keyword evidence="1 7" id="KW-0436">Ligase</keyword>
<dbReference type="GO" id="GO:0016874">
    <property type="term" value="F:ligase activity"/>
    <property type="evidence" value="ECO:0007669"/>
    <property type="project" value="UniProtKB-KW"/>
</dbReference>
<evidence type="ECO:0000313" key="8">
    <source>
        <dbReference type="Proteomes" id="UP000293671"/>
    </source>
</evidence>
<dbReference type="Gene3D" id="3.30.470.30">
    <property type="entry name" value="DNA ligase/mRNA capping enzyme"/>
    <property type="match status" value="1"/>
</dbReference>
<feature type="signal peptide" evidence="5">
    <location>
        <begin position="1"/>
        <end position="24"/>
    </location>
</feature>